<dbReference type="PANTHER" id="PTHR11614">
    <property type="entry name" value="PHOSPHOLIPASE-RELATED"/>
    <property type="match status" value="1"/>
</dbReference>
<dbReference type="Pfam" id="PF12146">
    <property type="entry name" value="Hydrolase_4"/>
    <property type="match status" value="1"/>
</dbReference>
<dbReference type="InterPro" id="IPR029058">
    <property type="entry name" value="AB_hydrolase_fold"/>
</dbReference>
<comment type="caution">
    <text evidence="2">The sequence shown here is derived from an EMBL/GenBank/DDBJ whole genome shotgun (WGS) entry which is preliminary data.</text>
</comment>
<accession>A0A2V1P5U5</accession>
<evidence type="ECO:0000313" key="2">
    <source>
        <dbReference type="EMBL" id="PWG17180.1"/>
    </source>
</evidence>
<dbReference type="InterPro" id="IPR022742">
    <property type="entry name" value="Hydrolase_4"/>
</dbReference>
<dbReference type="GO" id="GO:0016787">
    <property type="term" value="F:hydrolase activity"/>
    <property type="evidence" value="ECO:0007669"/>
    <property type="project" value="UniProtKB-KW"/>
</dbReference>
<dbReference type="Proteomes" id="UP000245293">
    <property type="component" value="Unassembled WGS sequence"/>
</dbReference>
<evidence type="ECO:0000259" key="1">
    <source>
        <dbReference type="Pfam" id="PF12146"/>
    </source>
</evidence>
<evidence type="ECO:0000313" key="3">
    <source>
        <dbReference type="Proteomes" id="UP000245293"/>
    </source>
</evidence>
<dbReference type="RefSeq" id="WP_109388124.1">
    <property type="nucleotide sequence ID" value="NZ_QETF01000006.1"/>
</dbReference>
<organism evidence="2 3">
    <name type="scientific">Salibaculum griseiflavum</name>
    <dbReference type="NCBI Taxonomy" id="1914409"/>
    <lineage>
        <taxon>Bacteria</taxon>
        <taxon>Pseudomonadati</taxon>
        <taxon>Pseudomonadota</taxon>
        <taxon>Alphaproteobacteria</taxon>
        <taxon>Rhodobacterales</taxon>
        <taxon>Roseobacteraceae</taxon>
        <taxon>Salibaculum</taxon>
    </lineage>
</organism>
<keyword evidence="3" id="KW-1185">Reference proteome</keyword>
<dbReference type="SUPFAM" id="SSF53474">
    <property type="entry name" value="alpha/beta-Hydrolases"/>
    <property type="match status" value="1"/>
</dbReference>
<dbReference type="AlphaFoldDB" id="A0A2V1P5U5"/>
<dbReference type="OrthoDB" id="9788260at2"/>
<name>A0A2V1P5U5_9RHOB</name>
<dbReference type="EMBL" id="QETF01000006">
    <property type="protein sequence ID" value="PWG17180.1"/>
    <property type="molecule type" value="Genomic_DNA"/>
</dbReference>
<sequence length="314" mass="34531">MEQAPYNGRTARNESGIAHWVMTPDGVRLRIGHWPVDGARGTVIMFPGRTEYVEKYGPAAADFATRGYASLAIDWRGQGLADRLHKNPAVGHVGRFSDYQIDARAAVAHARTLGLPEPFHLLAHSMGGAIGLRALYEDYPVETAAFSAPMWGISIAPYLRPLAWGLSTVSRPLGFSHVFAPGQQAETYVLREGFETNTLTNDPEMFALLKEQIEAEPGLALGGPSLHWLNEALREARNLAQRPSPAVPCLCFLGSQEEIVDPARIRERMASWPGGELVELEGGKHEVILEVPEIRAALFDRCVEMFDDPRRLAA</sequence>
<dbReference type="InterPro" id="IPR051044">
    <property type="entry name" value="MAG_DAG_Lipase"/>
</dbReference>
<gene>
    <name evidence="2" type="ORF">DFK10_07250</name>
</gene>
<feature type="domain" description="Serine aminopeptidase S33" evidence="1">
    <location>
        <begin position="39"/>
        <end position="290"/>
    </location>
</feature>
<dbReference type="Gene3D" id="3.40.50.1820">
    <property type="entry name" value="alpha/beta hydrolase"/>
    <property type="match status" value="1"/>
</dbReference>
<reference evidence="3" key="1">
    <citation type="submission" date="2018-05" db="EMBL/GenBank/DDBJ databases">
        <authorList>
            <person name="Du Z."/>
            <person name="Wang X."/>
        </authorList>
    </citation>
    <scope>NUCLEOTIDE SEQUENCE [LARGE SCALE GENOMIC DNA]</scope>
    <source>
        <strain evidence="3">WDS4C29</strain>
    </source>
</reference>
<proteinExistence type="predicted"/>
<keyword evidence="2" id="KW-0378">Hydrolase</keyword>
<protein>
    <submittedName>
        <fullName evidence="2">Alpha/beta hydrolase</fullName>
    </submittedName>
</protein>